<protein>
    <submittedName>
        <fullName evidence="2">Uncharacterized protein</fullName>
    </submittedName>
</protein>
<evidence type="ECO:0000256" key="1">
    <source>
        <dbReference type="SAM" id="Phobius"/>
    </source>
</evidence>
<dbReference type="EMBL" id="JAKLMC020000031">
    <property type="protein sequence ID" value="KAK5949852.1"/>
    <property type="molecule type" value="Genomic_DNA"/>
</dbReference>
<dbReference type="PANTHER" id="PTHR37544:SF3">
    <property type="entry name" value="SPRAY"/>
    <property type="match status" value="1"/>
</dbReference>
<keyword evidence="3" id="KW-1185">Reference proteome</keyword>
<proteinExistence type="predicted"/>
<dbReference type="AlphaFoldDB" id="A0AAN8IJ69"/>
<keyword evidence="1" id="KW-1133">Transmembrane helix</keyword>
<keyword evidence="1" id="KW-0812">Transmembrane</keyword>
<dbReference type="Pfam" id="PF11915">
    <property type="entry name" value="DUF3433"/>
    <property type="match status" value="1"/>
</dbReference>
<sequence length="586" mass="63172">MIDPAFKTANVSVISEELGNSTNQRDSNHDRRRSRIFGLTFGICFNVTLTGLCICVALLWHFSEASDGLGISNANHYILTYGPTAVLVWVVAAWRQVDYKAKASAPWHELLRGTSKASRSLILDYVSTFQAAAFWSAVKNKHFQVILTIVGFVLLKLATLGSTGLFVLDNTIIAQNISGSVNSRIVSKTFNGTNDTSLSDQSLFYATYGVLVQDMQKPFGLGDGLAYPTFAIPLGVPPEANISVDLDAFLPSFTCRVVDLEAALGLANTTEEHPEVDLAIKSPGCSLLQGAYSPYMLNPQSFRCPERQLSGFVRPVNCTSSVFDMQEGSDSHDQLLVLADIRYSQSLNVSQADQKLSQRIQASSWSTKIAAVTGAVCRMTYSMNKVTVTANVANMTDSVLIQGSTTQSTVQLEGVTNRDLTGLFSGATSAGGAMLGSRDDEGYALEYPDPILKTMAAVAGGSYESLLNASRMVDAASLFGSQLAAQVAHQYLRGNTSETTNMILVKPTKRLKVTTLSARLVFGTLSGVILINSWLVVLQQGRSGGVPEDIQNVIGLTRASGGLQLDLIASQTCTENQLRRSYATWK</sequence>
<evidence type="ECO:0000313" key="2">
    <source>
        <dbReference type="EMBL" id="KAK5949852.1"/>
    </source>
</evidence>
<organism evidence="2 3">
    <name type="scientific">Knufia fluminis</name>
    <dbReference type="NCBI Taxonomy" id="191047"/>
    <lineage>
        <taxon>Eukaryota</taxon>
        <taxon>Fungi</taxon>
        <taxon>Dikarya</taxon>
        <taxon>Ascomycota</taxon>
        <taxon>Pezizomycotina</taxon>
        <taxon>Eurotiomycetes</taxon>
        <taxon>Chaetothyriomycetidae</taxon>
        <taxon>Chaetothyriales</taxon>
        <taxon>Trichomeriaceae</taxon>
        <taxon>Knufia</taxon>
    </lineage>
</organism>
<feature type="transmembrane region" description="Helical" evidence="1">
    <location>
        <begin position="36"/>
        <end position="62"/>
    </location>
</feature>
<keyword evidence="1" id="KW-0472">Membrane</keyword>
<feature type="transmembrane region" description="Helical" evidence="1">
    <location>
        <begin position="144"/>
        <end position="168"/>
    </location>
</feature>
<accession>A0AAN8IJ69</accession>
<name>A0AAN8IJ69_9EURO</name>
<feature type="transmembrane region" description="Helical" evidence="1">
    <location>
        <begin position="74"/>
        <end position="94"/>
    </location>
</feature>
<dbReference type="PANTHER" id="PTHR37544">
    <property type="entry name" value="SPRAY-RELATED"/>
    <property type="match status" value="1"/>
</dbReference>
<evidence type="ECO:0000313" key="3">
    <source>
        <dbReference type="Proteomes" id="UP001316803"/>
    </source>
</evidence>
<dbReference type="Proteomes" id="UP001316803">
    <property type="component" value="Unassembled WGS sequence"/>
</dbReference>
<gene>
    <name evidence="2" type="ORF">OHC33_009037</name>
</gene>
<dbReference type="InterPro" id="IPR021840">
    <property type="entry name" value="DUF3433"/>
</dbReference>
<reference evidence="2 3" key="1">
    <citation type="submission" date="2022-12" db="EMBL/GenBank/DDBJ databases">
        <title>Genomic features and morphological characterization of a novel Knufia sp. strain isolated from spacecraft assembly facility.</title>
        <authorList>
            <person name="Teixeira M."/>
            <person name="Chander A.M."/>
            <person name="Stajich J.E."/>
            <person name="Venkateswaran K."/>
        </authorList>
    </citation>
    <scope>NUCLEOTIDE SEQUENCE [LARGE SCALE GENOMIC DNA]</scope>
    <source>
        <strain evidence="2 3">FJI-L2-BK-P2</strain>
    </source>
</reference>
<comment type="caution">
    <text evidence="2">The sequence shown here is derived from an EMBL/GenBank/DDBJ whole genome shotgun (WGS) entry which is preliminary data.</text>
</comment>